<dbReference type="KEGG" id="nph:NP_0148A"/>
<dbReference type="EnsemblBacteria" id="CAI48165">
    <property type="protein sequence ID" value="CAI48165"/>
    <property type="gene ID" value="NP_0148A"/>
</dbReference>
<dbReference type="Pfam" id="PF23922">
    <property type="entry name" value="DUF7261"/>
    <property type="match status" value="1"/>
</dbReference>
<evidence type="ECO:0000313" key="3">
    <source>
        <dbReference type="Proteomes" id="UP000002698"/>
    </source>
</evidence>
<keyword evidence="1" id="KW-0812">Transmembrane</keyword>
<reference evidence="2 3" key="1">
    <citation type="journal article" date="2005" name="Genome Res.">
        <title>Living with two extremes: conclusions from the genome sequence of Natronomonas pharaonis.</title>
        <authorList>
            <person name="Falb M."/>
            <person name="Pfeiffer F."/>
            <person name="Palm P."/>
            <person name="Rodewald K."/>
            <person name="Hickmann V."/>
            <person name="Tittor J."/>
            <person name="Oesterhelt D."/>
        </authorList>
    </citation>
    <scope>NUCLEOTIDE SEQUENCE [LARGE SCALE GENOMIC DNA]</scope>
    <source>
        <strain evidence="3">ATCC 35678 / DSM 2160 / CIP 103997 / JCM 8858 / NBRC 14720 / NCIMB 2260 / Gabara</strain>
    </source>
</reference>
<protein>
    <submittedName>
        <fullName evidence="2">Uncharacterized protein</fullName>
    </submittedName>
</protein>
<evidence type="ECO:0000256" key="1">
    <source>
        <dbReference type="SAM" id="Phobius"/>
    </source>
</evidence>
<dbReference type="GeneID" id="3700772"/>
<proteinExistence type="predicted"/>
<dbReference type="STRING" id="348780.NP_0148A"/>
<dbReference type="RefSeq" id="WP_011321804.1">
    <property type="nucleotide sequence ID" value="NC_007426.1"/>
</dbReference>
<dbReference type="InterPro" id="IPR055685">
    <property type="entry name" value="DUF7261"/>
</dbReference>
<feature type="transmembrane region" description="Helical" evidence="1">
    <location>
        <begin position="12"/>
        <end position="31"/>
    </location>
</feature>
<keyword evidence="3" id="KW-1185">Reference proteome</keyword>
<dbReference type="EMBL" id="CR936257">
    <property type="protein sequence ID" value="CAI48165.2"/>
    <property type="molecule type" value="Genomic_DNA"/>
</dbReference>
<keyword evidence="1" id="KW-1133">Transmembrane helix</keyword>
<evidence type="ECO:0000313" key="2">
    <source>
        <dbReference type="EMBL" id="CAI48165.2"/>
    </source>
</evidence>
<name>A0A1U7ETE4_NATPD</name>
<organism evidence="2 3">
    <name type="scientific">Natronomonas pharaonis (strain ATCC 35678 / DSM 2160 / CIP 103997 / JCM 8858 / NBRC 14720 / NCIMB 2260 / Gabara)</name>
    <name type="common">Halobacterium pharaonis</name>
    <dbReference type="NCBI Taxonomy" id="348780"/>
    <lineage>
        <taxon>Archaea</taxon>
        <taxon>Methanobacteriati</taxon>
        <taxon>Methanobacteriota</taxon>
        <taxon>Stenosarchaea group</taxon>
        <taxon>Halobacteria</taxon>
        <taxon>Halobacteriales</taxon>
        <taxon>Natronomonadaceae</taxon>
        <taxon>Natronomonas</taxon>
    </lineage>
</organism>
<dbReference type="HOGENOM" id="CLU_108336_0_0_2"/>
<dbReference type="eggNOG" id="arCOG04679">
    <property type="taxonomic scope" value="Archaea"/>
</dbReference>
<keyword evidence="1" id="KW-0472">Membrane</keyword>
<accession>A0A1U7ETE4</accession>
<sequence length="174" mass="17708">MGLARLNRGQLVLVAAAVIAIGLVPILFAYLQLGFHPDVDRTPAVAGDDAVAYLDRSVHDAAAATAGDYAAHESDDLADAVRDSIDDDIEALARSRLEEGVGYEVTYNATAAAGWEGAACETGPGARFGDCAADGGVVVQPRAGDAVLVAVAFDVRAIGPESTAELTVVIDVGG</sequence>
<dbReference type="OrthoDB" id="307144at2157"/>
<gene>
    <name evidence="2" type="ordered locus">NP_0148A</name>
</gene>
<dbReference type="AlphaFoldDB" id="A0A1U7ETE4"/>
<dbReference type="Proteomes" id="UP000002698">
    <property type="component" value="Chromosome"/>
</dbReference>